<sequence>MVPVLVLVAACADVPDDTLPPEPVETVQSNPGFGGIEGLERPAAEFEVLEACLEESQKLLVGQPVAQARLTLPATARIIGPDDIYVQDYRPERLNADYNAQGIVTRLWCG</sequence>
<evidence type="ECO:0008006" key="3">
    <source>
        <dbReference type="Google" id="ProtNLM"/>
    </source>
</evidence>
<evidence type="ECO:0000313" key="2">
    <source>
        <dbReference type="Proteomes" id="UP000231553"/>
    </source>
</evidence>
<accession>A0A2M8J4Q6</accession>
<dbReference type="EMBL" id="PGTB01000009">
    <property type="protein sequence ID" value="PJE37748.1"/>
    <property type="molecule type" value="Genomic_DNA"/>
</dbReference>
<evidence type="ECO:0000313" key="1">
    <source>
        <dbReference type="EMBL" id="PJE37748.1"/>
    </source>
</evidence>
<dbReference type="AlphaFoldDB" id="A0A2M8J4Q6"/>
<protein>
    <recommendedName>
        <fullName evidence="3">Peptidase inhibitor I78 family protein</fullName>
    </recommendedName>
</protein>
<comment type="caution">
    <text evidence="1">The sequence shown here is derived from an EMBL/GenBank/DDBJ whole genome shotgun (WGS) entry which is preliminary data.</text>
</comment>
<reference evidence="1 2" key="1">
    <citation type="journal article" date="2018" name="Int. J. Syst. Evol. Microbiol.">
        <title>Pseudooceanicola lipolyticus sp. nov., a marine alphaproteobacterium, reclassification of Oceanicola flagellatus as Pseudooceanicola flagellatus comb. nov. and emended description of the genus Pseudooceanicola.</title>
        <authorList>
            <person name="Huang M.-M."/>
            <person name="Guo L.-L."/>
            <person name="Wu Y.-H."/>
            <person name="Lai Q.-L."/>
            <person name="Shao Z.-Z."/>
            <person name="Wang C.-S."/>
            <person name="Wu M."/>
            <person name="Xu X.-W."/>
        </authorList>
    </citation>
    <scope>NUCLEOTIDE SEQUENCE [LARGE SCALE GENOMIC DNA]</scope>
    <source>
        <strain evidence="1 2">157</strain>
    </source>
</reference>
<keyword evidence="2" id="KW-1185">Reference proteome</keyword>
<organism evidence="1 2">
    <name type="scientific">Pseudooceanicola lipolyticus</name>
    <dbReference type="NCBI Taxonomy" id="2029104"/>
    <lineage>
        <taxon>Bacteria</taxon>
        <taxon>Pseudomonadati</taxon>
        <taxon>Pseudomonadota</taxon>
        <taxon>Alphaproteobacteria</taxon>
        <taxon>Rhodobacterales</taxon>
        <taxon>Paracoccaceae</taxon>
        <taxon>Pseudooceanicola</taxon>
    </lineage>
</organism>
<proteinExistence type="predicted"/>
<dbReference type="Proteomes" id="UP000231553">
    <property type="component" value="Unassembled WGS sequence"/>
</dbReference>
<dbReference type="Gene3D" id="3.30.10.10">
    <property type="entry name" value="Trypsin Inhibitor V, subunit A"/>
    <property type="match status" value="1"/>
</dbReference>
<name>A0A2M8J4Q6_9RHOB</name>
<gene>
    <name evidence="1" type="ORF">CVM52_05085</name>
</gene>